<protein>
    <submittedName>
        <fullName evidence="2">Lipocalin</fullName>
    </submittedName>
</protein>
<organism evidence="2 3">
    <name type="scientific">Tabrizicola piscis</name>
    <dbReference type="NCBI Taxonomy" id="2494374"/>
    <lineage>
        <taxon>Bacteria</taxon>
        <taxon>Pseudomonadati</taxon>
        <taxon>Pseudomonadota</taxon>
        <taxon>Alphaproteobacteria</taxon>
        <taxon>Rhodobacterales</taxon>
        <taxon>Paracoccaceae</taxon>
        <taxon>Tabrizicola</taxon>
    </lineage>
</organism>
<dbReference type="KEGG" id="taw:EI545_16300"/>
<accession>A0A3S8U9V9</accession>
<keyword evidence="1" id="KW-0732">Signal</keyword>
<feature type="signal peptide" evidence="1">
    <location>
        <begin position="1"/>
        <end position="18"/>
    </location>
</feature>
<feature type="chain" id="PRO_5019171775" evidence="1">
    <location>
        <begin position="19"/>
        <end position="164"/>
    </location>
</feature>
<keyword evidence="3" id="KW-1185">Reference proteome</keyword>
<name>A0A3S8U9V9_9RHOB</name>
<dbReference type="EMBL" id="CP034328">
    <property type="protein sequence ID" value="AZL60245.1"/>
    <property type="molecule type" value="Genomic_DNA"/>
</dbReference>
<evidence type="ECO:0000256" key="1">
    <source>
        <dbReference type="SAM" id="SignalP"/>
    </source>
</evidence>
<dbReference type="SUPFAM" id="SSF50814">
    <property type="entry name" value="Lipocalins"/>
    <property type="match status" value="1"/>
</dbReference>
<dbReference type="Proteomes" id="UP000282002">
    <property type="component" value="Chromosome"/>
</dbReference>
<proteinExistence type="predicted"/>
<reference evidence="2 3" key="1">
    <citation type="submission" date="2018-12" db="EMBL/GenBank/DDBJ databases">
        <title>Complete genome sequencing of Tabrizicola sp. K13M18.</title>
        <authorList>
            <person name="Bae J.-W."/>
        </authorList>
    </citation>
    <scope>NUCLEOTIDE SEQUENCE [LARGE SCALE GENOMIC DNA]</scope>
    <source>
        <strain evidence="2 3">K13M18</strain>
    </source>
</reference>
<gene>
    <name evidence="2" type="ORF">EI545_16300</name>
</gene>
<dbReference type="InterPro" id="IPR012674">
    <property type="entry name" value="Calycin"/>
</dbReference>
<dbReference type="PROSITE" id="PS51257">
    <property type="entry name" value="PROKAR_LIPOPROTEIN"/>
    <property type="match status" value="1"/>
</dbReference>
<evidence type="ECO:0000313" key="3">
    <source>
        <dbReference type="Proteomes" id="UP000282002"/>
    </source>
</evidence>
<dbReference type="Gene3D" id="2.40.128.20">
    <property type="match status" value="1"/>
</dbReference>
<evidence type="ECO:0000313" key="2">
    <source>
        <dbReference type="EMBL" id="AZL60245.1"/>
    </source>
</evidence>
<dbReference type="AlphaFoldDB" id="A0A3S8U9V9"/>
<dbReference type="OrthoDB" id="594739at2"/>
<sequence length="164" mass="16927">MHRLILSLALLLAACATAPSDAVFRSAGAPIWSAAAFAPAQIAGRWQQVAAYQAASPGTCNGGAVEFRPANGGLMVEGVLCLNGSARKVSGLAQPTGPGRLAVPGQEDWWILWVDSGYRTLAIGTQSGGFGFVLDRGAAAPDRLAAAREVFDFNGYSAGAFRAF</sequence>